<dbReference type="PANTHER" id="PTHR43394">
    <property type="entry name" value="ATP-DEPENDENT PERMEASE MDL1, MITOCHONDRIAL"/>
    <property type="match status" value="1"/>
</dbReference>
<dbReference type="Gene3D" id="1.20.1560.10">
    <property type="entry name" value="ABC transporter type 1, transmembrane domain"/>
    <property type="match status" value="1"/>
</dbReference>
<evidence type="ECO:0000256" key="10">
    <source>
        <dbReference type="SAM" id="Phobius"/>
    </source>
</evidence>
<dbReference type="FunFam" id="3.40.50.300:FF:001001">
    <property type="entry name" value="Multidrug ABC transporter ATP-binding protein"/>
    <property type="match status" value="1"/>
</dbReference>
<dbReference type="EMBL" id="RJKE01000001">
    <property type="protein sequence ID" value="ROO87208.1"/>
    <property type="molecule type" value="Genomic_DNA"/>
</dbReference>
<feature type="domain" description="ABC transmembrane type-1" evidence="12">
    <location>
        <begin position="33"/>
        <end position="314"/>
    </location>
</feature>
<dbReference type="GO" id="GO:0005524">
    <property type="term" value="F:ATP binding"/>
    <property type="evidence" value="ECO:0007669"/>
    <property type="project" value="UniProtKB-KW"/>
</dbReference>
<feature type="transmembrane region" description="Helical" evidence="10">
    <location>
        <begin position="289"/>
        <end position="312"/>
    </location>
</feature>
<evidence type="ECO:0000256" key="9">
    <source>
        <dbReference type="ARBA" id="ARBA00023136"/>
    </source>
</evidence>
<dbReference type="InterPro" id="IPR011527">
    <property type="entry name" value="ABC1_TM_dom"/>
</dbReference>
<dbReference type="SUPFAM" id="SSF52540">
    <property type="entry name" value="P-loop containing nucleoside triphosphate hydrolases"/>
    <property type="match status" value="1"/>
</dbReference>
<dbReference type="RefSeq" id="WP_123666517.1">
    <property type="nucleotide sequence ID" value="NZ_RJKE01000001.1"/>
</dbReference>
<feature type="transmembrane region" description="Helical" evidence="10">
    <location>
        <begin position="264"/>
        <end position="283"/>
    </location>
</feature>
<keyword evidence="7 13" id="KW-0067">ATP-binding</keyword>
<evidence type="ECO:0000259" key="11">
    <source>
        <dbReference type="PROSITE" id="PS50893"/>
    </source>
</evidence>
<dbReference type="GO" id="GO:0015421">
    <property type="term" value="F:ABC-type oligopeptide transporter activity"/>
    <property type="evidence" value="ECO:0007669"/>
    <property type="project" value="TreeGrafter"/>
</dbReference>
<dbReference type="Gene3D" id="3.40.50.300">
    <property type="entry name" value="P-loop containing nucleotide triphosphate hydrolases"/>
    <property type="match status" value="1"/>
</dbReference>
<evidence type="ECO:0000259" key="12">
    <source>
        <dbReference type="PROSITE" id="PS50929"/>
    </source>
</evidence>
<evidence type="ECO:0000256" key="1">
    <source>
        <dbReference type="ARBA" id="ARBA00004651"/>
    </source>
</evidence>
<organism evidence="13 14">
    <name type="scientific">Actinocorallia herbida</name>
    <dbReference type="NCBI Taxonomy" id="58109"/>
    <lineage>
        <taxon>Bacteria</taxon>
        <taxon>Bacillati</taxon>
        <taxon>Actinomycetota</taxon>
        <taxon>Actinomycetes</taxon>
        <taxon>Streptosporangiales</taxon>
        <taxon>Thermomonosporaceae</taxon>
        <taxon>Actinocorallia</taxon>
    </lineage>
</organism>
<feature type="domain" description="ABC transporter" evidence="11">
    <location>
        <begin position="345"/>
        <end position="579"/>
    </location>
</feature>
<keyword evidence="4" id="KW-0997">Cell inner membrane</keyword>
<evidence type="ECO:0000256" key="5">
    <source>
        <dbReference type="ARBA" id="ARBA00022692"/>
    </source>
</evidence>
<feature type="transmembrane region" description="Helical" evidence="10">
    <location>
        <begin position="32"/>
        <end position="53"/>
    </location>
</feature>
<comment type="subcellular location">
    <subcellularLocation>
        <location evidence="1">Cell membrane</location>
        <topology evidence="1">Multi-pass membrane protein</topology>
    </subcellularLocation>
</comment>
<dbReference type="Proteomes" id="UP000272400">
    <property type="component" value="Unassembled WGS sequence"/>
</dbReference>
<dbReference type="InterPro" id="IPR003439">
    <property type="entry name" value="ABC_transporter-like_ATP-bd"/>
</dbReference>
<feature type="transmembrane region" description="Helical" evidence="10">
    <location>
        <begin position="73"/>
        <end position="94"/>
    </location>
</feature>
<accession>A0A3N1D2A5</accession>
<dbReference type="OrthoDB" id="9806127at2"/>
<dbReference type="PANTHER" id="PTHR43394:SF1">
    <property type="entry name" value="ATP-BINDING CASSETTE SUB-FAMILY B MEMBER 10, MITOCHONDRIAL"/>
    <property type="match status" value="1"/>
</dbReference>
<keyword evidence="8 10" id="KW-1133">Transmembrane helix</keyword>
<dbReference type="InterPro" id="IPR039421">
    <property type="entry name" value="Type_1_exporter"/>
</dbReference>
<dbReference type="SMART" id="SM00382">
    <property type="entry name" value="AAA"/>
    <property type="match status" value="1"/>
</dbReference>
<keyword evidence="6" id="KW-0547">Nucleotide-binding</keyword>
<comment type="caution">
    <text evidence="13">The sequence shown here is derived from an EMBL/GenBank/DDBJ whole genome shotgun (WGS) entry which is preliminary data.</text>
</comment>
<evidence type="ECO:0000313" key="13">
    <source>
        <dbReference type="EMBL" id="ROO87208.1"/>
    </source>
</evidence>
<protein>
    <submittedName>
        <fullName evidence="13">ATP-binding cassette subfamily C protein</fullName>
    </submittedName>
</protein>
<evidence type="ECO:0000313" key="14">
    <source>
        <dbReference type="Proteomes" id="UP000272400"/>
    </source>
</evidence>
<dbReference type="CDD" id="cd07346">
    <property type="entry name" value="ABC_6TM_exporters"/>
    <property type="match status" value="1"/>
</dbReference>
<dbReference type="AlphaFoldDB" id="A0A3N1D2A5"/>
<feature type="transmembrane region" description="Helical" evidence="10">
    <location>
        <begin position="171"/>
        <end position="190"/>
    </location>
</feature>
<dbReference type="SUPFAM" id="SSF90123">
    <property type="entry name" value="ABC transporter transmembrane region"/>
    <property type="match status" value="1"/>
</dbReference>
<keyword evidence="3" id="KW-1003">Cell membrane</keyword>
<name>A0A3N1D2A5_9ACTN</name>
<dbReference type="InterPro" id="IPR036640">
    <property type="entry name" value="ABC1_TM_sf"/>
</dbReference>
<dbReference type="Pfam" id="PF00005">
    <property type="entry name" value="ABC_tran"/>
    <property type="match status" value="1"/>
</dbReference>
<keyword evidence="14" id="KW-1185">Reference proteome</keyword>
<evidence type="ECO:0000256" key="8">
    <source>
        <dbReference type="ARBA" id="ARBA00022989"/>
    </source>
</evidence>
<keyword evidence="5 10" id="KW-0812">Transmembrane</keyword>
<evidence type="ECO:0000256" key="2">
    <source>
        <dbReference type="ARBA" id="ARBA00022448"/>
    </source>
</evidence>
<evidence type="ECO:0000256" key="6">
    <source>
        <dbReference type="ARBA" id="ARBA00022741"/>
    </source>
</evidence>
<dbReference type="InterPro" id="IPR027417">
    <property type="entry name" value="P-loop_NTPase"/>
</dbReference>
<proteinExistence type="predicted"/>
<dbReference type="InterPro" id="IPR003593">
    <property type="entry name" value="AAA+_ATPase"/>
</dbReference>
<sequence>MSQASPVLLPIADGARTRAVVLGLLRPHRGPVLLAAVCLVGAAALSLVVAPVLGRITDLALAGAADAMAGPVALLAAAAIGQGVLAFAGLWAVARLGEQVLAAIREDFVARALALPLERIEQGGSGDLTSRITEDIAMVGEAVRTAVPDFAQSALVLALTFLGLTALDWRFALAALLAVPIQALTAGWYLRRSAPIYAERRAAAGGEQQQLLDSLSGAGTVRAFGVADAHVGLVGARIDRSIGAVVTVTLLQTRFFGRLNAAELLGLSAVLVTGFALVDSGAVKVGAALAAALYFAGLFNPVNSVLFLLDVLQSATASLARLVGVTDLPGGEPADLPAESAGGSIEVHGLRYAYVEGHDVLRDVSFTIPEGGSVALVGASGGGKTTLAKLIAGVHRPGSGTVLLGGAATTDLDPVRLRATVALVTQEVHVFAGTLAEDLRLAAPDATDEELWAALETAGLSAWAKALPGGLDTEVGEGSHGVDAARAQHLALARLVLADPAIAILDEATAEAGSSGSRALETAAARVLSGRTSVTVAHRLTQARNADLILVLDSGEIIERGTHDELVAFGGRYARLWEAWAAHRVHPA</sequence>
<evidence type="ECO:0000256" key="4">
    <source>
        <dbReference type="ARBA" id="ARBA00022519"/>
    </source>
</evidence>
<dbReference type="PROSITE" id="PS50929">
    <property type="entry name" value="ABC_TM1F"/>
    <property type="match status" value="1"/>
</dbReference>
<dbReference type="PROSITE" id="PS50893">
    <property type="entry name" value="ABC_TRANSPORTER_2"/>
    <property type="match status" value="1"/>
</dbReference>
<reference evidence="13 14" key="1">
    <citation type="submission" date="2018-11" db="EMBL/GenBank/DDBJ databases">
        <title>Sequencing the genomes of 1000 actinobacteria strains.</title>
        <authorList>
            <person name="Klenk H.-P."/>
        </authorList>
    </citation>
    <scope>NUCLEOTIDE SEQUENCE [LARGE SCALE GENOMIC DNA]</scope>
    <source>
        <strain evidence="13 14">DSM 44254</strain>
    </source>
</reference>
<keyword evidence="9 10" id="KW-0472">Membrane</keyword>
<evidence type="ECO:0000256" key="7">
    <source>
        <dbReference type="ARBA" id="ARBA00022840"/>
    </source>
</evidence>
<evidence type="ECO:0000256" key="3">
    <source>
        <dbReference type="ARBA" id="ARBA00022475"/>
    </source>
</evidence>
<dbReference type="GO" id="GO:0016887">
    <property type="term" value="F:ATP hydrolysis activity"/>
    <property type="evidence" value="ECO:0007669"/>
    <property type="project" value="InterPro"/>
</dbReference>
<dbReference type="GO" id="GO:0005886">
    <property type="term" value="C:plasma membrane"/>
    <property type="evidence" value="ECO:0007669"/>
    <property type="project" value="UniProtKB-SubCell"/>
</dbReference>
<keyword evidence="2" id="KW-0813">Transport</keyword>
<dbReference type="Pfam" id="PF00664">
    <property type="entry name" value="ABC_membrane"/>
    <property type="match status" value="1"/>
</dbReference>
<gene>
    <name evidence="13" type="ORF">EDD29_4802</name>
</gene>